<dbReference type="InterPro" id="IPR047907">
    <property type="entry name" value="CD1375-like"/>
</dbReference>
<dbReference type="RefSeq" id="WP_278336287.1">
    <property type="nucleotide sequence ID" value="NZ_FOIO01000089.1"/>
</dbReference>
<sequence length="58" mass="6686">MLRLLLFLLLRKEADTVAVIYATLIVKGRKTFGQVPDKIKDQVRQVLVDLECEELITE</sequence>
<comment type="caution">
    <text evidence="1">The sequence shown here is derived from an EMBL/GenBank/DDBJ whole genome shotgun (WGS) entry which is preliminary data.</text>
</comment>
<dbReference type="Proteomes" id="UP000182121">
    <property type="component" value="Unassembled WGS sequence"/>
</dbReference>
<name>A0A1I0K680_9FIRM</name>
<proteinExistence type="predicted"/>
<accession>A0A1I0K680</accession>
<evidence type="ECO:0000313" key="2">
    <source>
        <dbReference type="Proteomes" id="UP000182121"/>
    </source>
</evidence>
<organism evidence="1 2">
    <name type="scientific">Enterocloster clostridioformis</name>
    <dbReference type="NCBI Taxonomy" id="1531"/>
    <lineage>
        <taxon>Bacteria</taxon>
        <taxon>Bacillati</taxon>
        <taxon>Bacillota</taxon>
        <taxon>Clostridia</taxon>
        <taxon>Lachnospirales</taxon>
        <taxon>Lachnospiraceae</taxon>
        <taxon>Enterocloster</taxon>
    </lineage>
</organism>
<dbReference type="NCBIfam" id="NF040910">
    <property type="entry name" value="CD1375_fam"/>
    <property type="match status" value="1"/>
</dbReference>
<protein>
    <submittedName>
        <fullName evidence="1">Uncharacterized protein</fullName>
    </submittedName>
</protein>
<reference evidence="1 2" key="1">
    <citation type="submission" date="2016-10" db="EMBL/GenBank/DDBJ databases">
        <authorList>
            <person name="Varghese N."/>
            <person name="Submissions S."/>
        </authorList>
    </citation>
    <scope>NUCLEOTIDE SEQUENCE [LARGE SCALE GENOMIC DNA]</scope>
    <source>
        <strain evidence="1 2">NLAE-zl-C196</strain>
    </source>
</reference>
<dbReference type="AlphaFoldDB" id="A0A1I0K680"/>
<gene>
    <name evidence="1" type="ORF">SAMN05216521_108919</name>
</gene>
<dbReference type="EMBL" id="FOIO01000089">
    <property type="protein sequence ID" value="SEU18533.1"/>
    <property type="molecule type" value="Genomic_DNA"/>
</dbReference>
<evidence type="ECO:0000313" key="1">
    <source>
        <dbReference type="EMBL" id="SEU18533.1"/>
    </source>
</evidence>